<comment type="cofactor">
    <cofactor evidence="1">
        <name>[4Fe-4S] cluster</name>
        <dbReference type="ChEBI" id="CHEBI:49883"/>
    </cofactor>
</comment>
<evidence type="ECO:0000313" key="7">
    <source>
        <dbReference type="Proteomes" id="UP000001497"/>
    </source>
</evidence>
<evidence type="ECO:0000256" key="4">
    <source>
        <dbReference type="ARBA" id="ARBA00023004"/>
    </source>
</evidence>
<sequence>MRRITLLTNPDACNLHCPLCFLNQRALLNCGESNCNGERPPDNNRGRCAFGMGEMNFEIARAAVEKYAAERDASGKRLLREVIPSTMGEPLLYSHFDELLELCRALGIPLNLTTNGTFPGKWGSEDAMGVLLRSCRDIKVSYLASEQFDGWKANVEKLVRVRDRLRENARCATVSLQVTLHKKNLHEVPEIVSWASAIGIDRIKWNKVVVLSVSSQELREMYALDDAQLESLRNEFRSGVYSALSVKHEGSLFFSDSVDLCAVGGKCESCPFADEVWVWPDGHEDHCPNPERRFGCGKNL</sequence>
<gene>
    <name evidence="6" type="ordered locus">Fisuc_0239</name>
</gene>
<evidence type="ECO:0000256" key="5">
    <source>
        <dbReference type="ARBA" id="ARBA00023014"/>
    </source>
</evidence>
<keyword evidence="5" id="KW-0411">Iron-sulfur</keyword>
<dbReference type="InterPro" id="IPR013785">
    <property type="entry name" value="Aldolase_TIM"/>
</dbReference>
<evidence type="ECO:0000256" key="3">
    <source>
        <dbReference type="ARBA" id="ARBA00022723"/>
    </source>
</evidence>
<dbReference type="SUPFAM" id="SSF102114">
    <property type="entry name" value="Radical SAM enzymes"/>
    <property type="match status" value="1"/>
</dbReference>
<dbReference type="SFLD" id="SFLDS00029">
    <property type="entry name" value="Radical_SAM"/>
    <property type="match status" value="1"/>
</dbReference>
<organism evidence="6 7">
    <name type="scientific">Fibrobacter succinogenes (strain ATCC 19169 / S85)</name>
    <dbReference type="NCBI Taxonomy" id="59374"/>
    <lineage>
        <taxon>Bacteria</taxon>
        <taxon>Pseudomonadati</taxon>
        <taxon>Fibrobacterota</taxon>
        <taxon>Fibrobacteria</taxon>
        <taxon>Fibrobacterales</taxon>
        <taxon>Fibrobacteraceae</taxon>
        <taxon>Fibrobacter</taxon>
    </lineage>
</organism>
<evidence type="ECO:0000256" key="1">
    <source>
        <dbReference type="ARBA" id="ARBA00001966"/>
    </source>
</evidence>
<keyword evidence="3" id="KW-0479">Metal-binding</keyword>
<evidence type="ECO:0000313" key="6">
    <source>
        <dbReference type="EMBL" id="ACX73851.1"/>
    </source>
</evidence>
<dbReference type="InterPro" id="IPR050377">
    <property type="entry name" value="Radical_SAM_PqqE_MftC-like"/>
</dbReference>
<keyword evidence="2" id="KW-0949">S-adenosyl-L-methionine</keyword>
<proteinExistence type="predicted"/>
<name>A0ABN3YTI5_FIBSS</name>
<protein>
    <submittedName>
        <fullName evidence="6">Radical SAM domain protein</fullName>
    </submittedName>
</protein>
<dbReference type="Gene3D" id="3.20.20.70">
    <property type="entry name" value="Aldolase class I"/>
    <property type="match status" value="1"/>
</dbReference>
<keyword evidence="7" id="KW-1185">Reference proteome</keyword>
<dbReference type="PANTHER" id="PTHR11228:SF7">
    <property type="entry name" value="PQQA PEPTIDE CYCLASE"/>
    <property type="match status" value="1"/>
</dbReference>
<evidence type="ECO:0000256" key="2">
    <source>
        <dbReference type="ARBA" id="ARBA00022691"/>
    </source>
</evidence>
<dbReference type="EMBL" id="CP001792">
    <property type="protein sequence ID" value="ACX73851.1"/>
    <property type="molecule type" value="Genomic_DNA"/>
</dbReference>
<dbReference type="Proteomes" id="UP000001497">
    <property type="component" value="Chromosome"/>
</dbReference>
<dbReference type="PANTHER" id="PTHR11228">
    <property type="entry name" value="RADICAL SAM DOMAIN PROTEIN"/>
    <property type="match status" value="1"/>
</dbReference>
<dbReference type="InterPro" id="IPR058240">
    <property type="entry name" value="rSAM_sf"/>
</dbReference>
<keyword evidence="4" id="KW-0408">Iron</keyword>
<dbReference type="InterPro" id="IPR007197">
    <property type="entry name" value="rSAM"/>
</dbReference>
<accession>A0ABN3YTI5</accession>
<reference evidence="6" key="1">
    <citation type="submission" date="2009-10" db="EMBL/GenBank/DDBJ databases">
        <title>Complete sequence of Fibrobacter succinogenes subsp. succinogenes S85.</title>
        <authorList>
            <consortium name="US DOE Joint Genome Institute"/>
            <person name="Lucas S."/>
            <person name="Copeland A."/>
            <person name="Lapidus A."/>
            <person name="Glavina del Rio T."/>
            <person name="Tice H."/>
            <person name="Bruce D."/>
            <person name="Goodwin L."/>
            <person name="Pitluck S."/>
            <person name="Chertkov O."/>
            <person name="Detter J.C."/>
            <person name="Han C."/>
            <person name="Tapia R."/>
            <person name="Larimer F."/>
            <person name="Land M."/>
            <person name="Hauser L."/>
            <person name="Kyrpides N."/>
            <person name="Mikhailova N."/>
            <person name="Weimer P.J."/>
            <person name="Stevenson D.M."/>
            <person name="Boyum J."/>
            <person name="Brumm P.I."/>
            <person name="Mead D."/>
        </authorList>
    </citation>
    <scope>NUCLEOTIDE SEQUENCE [LARGE SCALE GENOMIC DNA]</scope>
    <source>
        <strain evidence="6">S85</strain>
    </source>
</reference>